<dbReference type="AlphaFoldDB" id="A0A498J9T9"/>
<protein>
    <recommendedName>
        <fullName evidence="6">40S ribosomal protein S30</fullName>
    </recommendedName>
</protein>
<keyword evidence="1" id="KW-0689">Ribosomal protein</keyword>
<dbReference type="Pfam" id="PF04758">
    <property type="entry name" value="Ribosomal_S30"/>
    <property type="match status" value="1"/>
</dbReference>
<dbReference type="STRING" id="3750.A0A498J9T9"/>
<feature type="region of interest" description="Disordered" evidence="3">
    <location>
        <begin position="314"/>
        <end position="368"/>
    </location>
</feature>
<dbReference type="EMBL" id="RDQH01000335">
    <property type="protein sequence ID" value="RXH90612.1"/>
    <property type="molecule type" value="Genomic_DNA"/>
</dbReference>
<evidence type="ECO:0000313" key="4">
    <source>
        <dbReference type="EMBL" id="RXH90612.1"/>
    </source>
</evidence>
<evidence type="ECO:0000256" key="1">
    <source>
        <dbReference type="ARBA" id="ARBA00022980"/>
    </source>
</evidence>
<dbReference type="PANTHER" id="PTHR12650:SF33">
    <property type="entry name" value="SMALL RIBOSOMAL SUBUNIT PROTEIN ES30Z_ES30Y_ES30X"/>
    <property type="match status" value="1"/>
</dbReference>
<dbReference type="PANTHER" id="PTHR12650">
    <property type="entry name" value="40S RIBOSOMAL PROTEIN S30/UBIQUITIN-LIKE PROTEIN FUBI"/>
    <property type="match status" value="1"/>
</dbReference>
<feature type="compositionally biased region" description="Basic residues" evidence="3">
    <location>
        <begin position="358"/>
        <end position="368"/>
    </location>
</feature>
<accession>A0A498J9T9</accession>
<evidence type="ECO:0008006" key="6">
    <source>
        <dbReference type="Google" id="ProtNLM"/>
    </source>
</evidence>
<evidence type="ECO:0000256" key="2">
    <source>
        <dbReference type="ARBA" id="ARBA00023274"/>
    </source>
</evidence>
<organism evidence="4 5">
    <name type="scientific">Malus domestica</name>
    <name type="common">Apple</name>
    <name type="synonym">Pyrus malus</name>
    <dbReference type="NCBI Taxonomy" id="3750"/>
    <lineage>
        <taxon>Eukaryota</taxon>
        <taxon>Viridiplantae</taxon>
        <taxon>Streptophyta</taxon>
        <taxon>Embryophyta</taxon>
        <taxon>Tracheophyta</taxon>
        <taxon>Spermatophyta</taxon>
        <taxon>Magnoliopsida</taxon>
        <taxon>eudicotyledons</taxon>
        <taxon>Gunneridae</taxon>
        <taxon>Pentapetalae</taxon>
        <taxon>rosids</taxon>
        <taxon>fabids</taxon>
        <taxon>Rosales</taxon>
        <taxon>Rosaceae</taxon>
        <taxon>Amygdaloideae</taxon>
        <taxon>Maleae</taxon>
        <taxon>Malus</taxon>
    </lineage>
</organism>
<keyword evidence="2" id="KW-0687">Ribonucleoprotein</keyword>
<dbReference type="GO" id="GO:0006412">
    <property type="term" value="P:translation"/>
    <property type="evidence" value="ECO:0007669"/>
    <property type="project" value="InterPro"/>
</dbReference>
<proteinExistence type="predicted"/>
<dbReference type="InterPro" id="IPR006846">
    <property type="entry name" value="Ribosomal_eS30"/>
</dbReference>
<evidence type="ECO:0000256" key="3">
    <source>
        <dbReference type="SAM" id="MobiDB-lite"/>
    </source>
</evidence>
<reference evidence="4 5" key="1">
    <citation type="submission" date="2018-10" db="EMBL/GenBank/DDBJ databases">
        <title>A high-quality apple genome assembly.</title>
        <authorList>
            <person name="Hu J."/>
        </authorList>
    </citation>
    <scope>NUCLEOTIDE SEQUENCE [LARGE SCALE GENOMIC DNA]</scope>
    <source>
        <strain evidence="5">cv. HFTH1</strain>
        <tissue evidence="4">Young leaf</tissue>
    </source>
</reference>
<gene>
    <name evidence="4" type="ORF">DVH24_035376</name>
</gene>
<keyword evidence="5" id="KW-1185">Reference proteome</keyword>
<dbReference type="GO" id="GO:0022627">
    <property type="term" value="C:cytosolic small ribosomal subunit"/>
    <property type="evidence" value="ECO:0007669"/>
    <property type="project" value="TreeGrafter"/>
</dbReference>
<name>A0A498J9T9_MALDO</name>
<sequence>MFDMVTGWENWGSNFGVFDVGLVSFTTVMFDVLLQVLLGDVGVGKSSLVLPFVKGQFVEFQGYCDFLTEEKLLQAVEVGQVVTSFEGDGTVAASFFATRFHPIYNNTGRIAWVGRVILKISEGNFVHMAYQGATRFHAIYNKTVRSILDFESFRKLVSSPKSLFWVEMTRHPFGRFTLEWNWEVGFQVLTIMETMKSGRLWFFVFWVFSLQPRKPYVLKEPCFPFLSFCALRKQATLIEAFYLQITSNNLTKGWLNRIGKSGEGRGVSRGGIGHVASGLGYQDGVWVGLTVGHMGDGGDALRTHEAIGKVHGSLARASKVRGSTGKVVKQDKKKQPQGRAHKRLQYNHRSVTPVIGIGKKRGPNSSKK</sequence>
<dbReference type="Proteomes" id="UP000290289">
    <property type="component" value="Chromosome 9"/>
</dbReference>
<comment type="caution">
    <text evidence="4">The sequence shown here is derived from an EMBL/GenBank/DDBJ whole genome shotgun (WGS) entry which is preliminary data.</text>
</comment>
<feature type="compositionally biased region" description="Basic residues" evidence="3">
    <location>
        <begin position="335"/>
        <end position="346"/>
    </location>
</feature>
<dbReference type="GO" id="GO:0003735">
    <property type="term" value="F:structural constituent of ribosome"/>
    <property type="evidence" value="ECO:0007669"/>
    <property type="project" value="InterPro"/>
</dbReference>
<evidence type="ECO:0000313" key="5">
    <source>
        <dbReference type="Proteomes" id="UP000290289"/>
    </source>
</evidence>